<evidence type="ECO:0000256" key="9">
    <source>
        <dbReference type="ARBA" id="ARBA00036100"/>
    </source>
</evidence>
<dbReference type="EC" id="2.7.8.2" evidence="13"/>
<dbReference type="InterPro" id="IPR043130">
    <property type="entry name" value="CDP-OH_PTrfase_TM_dom"/>
</dbReference>
<comment type="catalytic activity">
    <reaction evidence="11">
        <text>1-hexadecanoyl-2-(9Z-octadecenoyl)-sn-glycerol + CDP-choline = 1-hexadecanoyl-2-(9Z-octadecenoyl)-sn-glycero-3-phosphocholine + CMP + H(+)</text>
        <dbReference type="Rhea" id="RHEA:54244"/>
        <dbReference type="ChEBI" id="CHEBI:15378"/>
        <dbReference type="ChEBI" id="CHEBI:58779"/>
        <dbReference type="ChEBI" id="CHEBI:60377"/>
        <dbReference type="ChEBI" id="CHEBI:73001"/>
        <dbReference type="ChEBI" id="CHEBI:75466"/>
    </reaction>
    <physiologicalReaction direction="left-to-right" evidence="11">
        <dbReference type="Rhea" id="RHEA:54245"/>
    </physiologicalReaction>
</comment>
<dbReference type="InterPro" id="IPR048254">
    <property type="entry name" value="CDP_ALCOHOL_P_TRANSF_CS"/>
</dbReference>
<keyword evidence="7" id="KW-0443">Lipid metabolism</keyword>
<dbReference type="GO" id="GO:0004307">
    <property type="term" value="F:ethanolaminephosphotransferase activity"/>
    <property type="evidence" value="ECO:0007669"/>
    <property type="project" value="TreeGrafter"/>
</dbReference>
<feature type="transmembrane region" description="Helical" evidence="16">
    <location>
        <begin position="199"/>
        <end position="217"/>
    </location>
</feature>
<keyword evidence="4 16" id="KW-0812">Transmembrane</keyword>
<evidence type="ECO:0000256" key="5">
    <source>
        <dbReference type="ARBA" id="ARBA00022989"/>
    </source>
</evidence>
<evidence type="ECO:0000256" key="10">
    <source>
        <dbReference type="ARBA" id="ARBA00036651"/>
    </source>
</evidence>
<dbReference type="OrthoDB" id="196717at2759"/>
<dbReference type="AlphaFoldDB" id="A0A2G8KL49"/>
<dbReference type="Gene3D" id="1.20.120.1760">
    <property type="match status" value="1"/>
</dbReference>
<evidence type="ECO:0000313" key="18">
    <source>
        <dbReference type="Proteomes" id="UP000230750"/>
    </source>
</evidence>
<comment type="catalytic activity">
    <reaction evidence="10">
        <text>1,2-dioctanoyl-sn-glycerol + CDP-choline = 1,2-dioctanoyl-sn-glycero-3-phosphocholine + CMP + H(+)</text>
        <dbReference type="Rhea" id="RHEA:54232"/>
        <dbReference type="ChEBI" id="CHEBI:15378"/>
        <dbReference type="ChEBI" id="CHEBI:58779"/>
        <dbReference type="ChEBI" id="CHEBI:60377"/>
        <dbReference type="ChEBI" id="CHEBI:76979"/>
        <dbReference type="ChEBI" id="CHEBI:78228"/>
    </reaction>
    <physiologicalReaction direction="left-to-right" evidence="10">
        <dbReference type="Rhea" id="RHEA:54233"/>
    </physiologicalReaction>
</comment>
<dbReference type="EMBL" id="MRZV01000505">
    <property type="protein sequence ID" value="PIK48732.1"/>
    <property type="molecule type" value="Genomic_DNA"/>
</dbReference>
<feature type="transmembrane region" description="Helical" evidence="16">
    <location>
        <begin position="162"/>
        <end position="179"/>
    </location>
</feature>
<comment type="catalytic activity">
    <reaction evidence="9">
        <text>1-hexadecanoyl-2-(4Z,7Z,10Z,13Z,16Z,19Z-docosahexaenoyl)-sn-glycerol + CDP-choline = 1-hexadecanoyl-2-(4Z,7Z,10Z,13Z,16Z,19Z-docosahexaenoyl)-sn-glycero-3-phosphocholine + CMP + H(+)</text>
        <dbReference type="Rhea" id="RHEA:54332"/>
        <dbReference type="ChEBI" id="CHEBI:15378"/>
        <dbReference type="ChEBI" id="CHEBI:58779"/>
        <dbReference type="ChEBI" id="CHEBI:60377"/>
        <dbReference type="ChEBI" id="CHEBI:74963"/>
        <dbReference type="ChEBI" id="CHEBI:82949"/>
    </reaction>
    <physiologicalReaction direction="left-to-right" evidence="9">
        <dbReference type="Rhea" id="RHEA:54333"/>
    </physiologicalReaction>
</comment>
<evidence type="ECO:0000256" key="14">
    <source>
        <dbReference type="ARBA" id="ARBA00048570"/>
    </source>
</evidence>
<evidence type="ECO:0000256" key="13">
    <source>
        <dbReference type="ARBA" id="ARBA00038987"/>
    </source>
</evidence>
<protein>
    <recommendedName>
        <fullName evidence="13">diacylglycerol cholinephosphotransferase</fullName>
        <ecNumber evidence="13">2.7.8.2</ecNumber>
    </recommendedName>
</protein>
<evidence type="ECO:0000256" key="8">
    <source>
        <dbReference type="ARBA" id="ARBA00023264"/>
    </source>
</evidence>
<evidence type="ECO:0000256" key="3">
    <source>
        <dbReference type="ARBA" id="ARBA00022679"/>
    </source>
</evidence>
<reference evidence="17 18" key="1">
    <citation type="journal article" date="2017" name="PLoS Biol.">
        <title>The sea cucumber genome provides insights into morphological evolution and visceral regeneration.</title>
        <authorList>
            <person name="Zhang X."/>
            <person name="Sun L."/>
            <person name="Yuan J."/>
            <person name="Sun Y."/>
            <person name="Gao Y."/>
            <person name="Zhang L."/>
            <person name="Li S."/>
            <person name="Dai H."/>
            <person name="Hamel J.F."/>
            <person name="Liu C."/>
            <person name="Yu Y."/>
            <person name="Liu S."/>
            <person name="Lin W."/>
            <person name="Guo K."/>
            <person name="Jin S."/>
            <person name="Xu P."/>
            <person name="Storey K.B."/>
            <person name="Huan P."/>
            <person name="Zhang T."/>
            <person name="Zhou Y."/>
            <person name="Zhang J."/>
            <person name="Lin C."/>
            <person name="Li X."/>
            <person name="Xing L."/>
            <person name="Huo D."/>
            <person name="Sun M."/>
            <person name="Wang L."/>
            <person name="Mercier A."/>
            <person name="Li F."/>
            <person name="Yang H."/>
            <person name="Xiang J."/>
        </authorList>
    </citation>
    <scope>NUCLEOTIDE SEQUENCE [LARGE SCALE GENOMIC DNA]</scope>
    <source>
        <strain evidence="17">Shaxun</strain>
        <tissue evidence="17">Muscle</tissue>
    </source>
</reference>
<feature type="transmembrane region" description="Helical" evidence="16">
    <location>
        <begin position="97"/>
        <end position="113"/>
    </location>
</feature>
<dbReference type="GO" id="GO:0006646">
    <property type="term" value="P:phosphatidylethanolamine biosynthetic process"/>
    <property type="evidence" value="ECO:0007669"/>
    <property type="project" value="TreeGrafter"/>
</dbReference>
<feature type="transmembrane region" description="Helical" evidence="16">
    <location>
        <begin position="266"/>
        <end position="285"/>
    </location>
</feature>
<keyword evidence="18" id="KW-1185">Reference proteome</keyword>
<comment type="caution">
    <text evidence="17">The sequence shown here is derived from an EMBL/GenBank/DDBJ whole genome shotgun (WGS) entry which is preliminary data.</text>
</comment>
<gene>
    <name evidence="17" type="ORF">BSL78_14393</name>
</gene>
<evidence type="ECO:0000256" key="11">
    <source>
        <dbReference type="ARBA" id="ARBA00036890"/>
    </source>
</evidence>
<keyword evidence="5 16" id="KW-1133">Transmembrane helix</keyword>
<name>A0A2G8KL49_STIJA</name>
<comment type="subcellular location">
    <subcellularLocation>
        <location evidence="1">Membrane</location>
        <topology evidence="1">Multi-pass membrane protein</topology>
    </subcellularLocation>
</comment>
<keyword evidence="8" id="KW-1208">Phospholipid metabolism</keyword>
<evidence type="ECO:0000256" key="2">
    <source>
        <dbReference type="ARBA" id="ARBA00010441"/>
    </source>
</evidence>
<dbReference type="InterPro" id="IPR000462">
    <property type="entry name" value="CDP-OH_P_trans"/>
</dbReference>
<evidence type="ECO:0000313" key="17">
    <source>
        <dbReference type="EMBL" id="PIK48732.1"/>
    </source>
</evidence>
<organism evidence="17 18">
    <name type="scientific">Stichopus japonicus</name>
    <name type="common">Sea cucumber</name>
    <dbReference type="NCBI Taxonomy" id="307972"/>
    <lineage>
        <taxon>Eukaryota</taxon>
        <taxon>Metazoa</taxon>
        <taxon>Echinodermata</taxon>
        <taxon>Eleutherozoa</taxon>
        <taxon>Echinozoa</taxon>
        <taxon>Holothuroidea</taxon>
        <taxon>Aspidochirotacea</taxon>
        <taxon>Aspidochirotida</taxon>
        <taxon>Stichopodidae</taxon>
        <taxon>Apostichopus</taxon>
    </lineage>
</organism>
<dbReference type="GO" id="GO:0004142">
    <property type="term" value="F:diacylglycerol cholinephosphotransferase activity"/>
    <property type="evidence" value="ECO:0007669"/>
    <property type="project" value="UniProtKB-EC"/>
</dbReference>
<dbReference type="STRING" id="307972.A0A2G8KL49"/>
<dbReference type="Proteomes" id="UP000230750">
    <property type="component" value="Unassembled WGS sequence"/>
</dbReference>
<evidence type="ECO:0000256" key="15">
    <source>
        <dbReference type="RuleBase" id="RU003750"/>
    </source>
</evidence>
<comment type="catalytic activity">
    <reaction evidence="14">
        <text>CDP-choline + a 1,2-diacyl-sn-glycerol = a 1,2-diacyl-sn-glycero-3-phosphocholine + CMP + H(+)</text>
        <dbReference type="Rhea" id="RHEA:32939"/>
        <dbReference type="ChEBI" id="CHEBI:15378"/>
        <dbReference type="ChEBI" id="CHEBI:17815"/>
        <dbReference type="ChEBI" id="CHEBI:57643"/>
        <dbReference type="ChEBI" id="CHEBI:58779"/>
        <dbReference type="ChEBI" id="CHEBI:60377"/>
        <dbReference type="EC" id="2.7.8.2"/>
    </reaction>
    <physiologicalReaction direction="left-to-right" evidence="14">
        <dbReference type="Rhea" id="RHEA:32940"/>
    </physiologicalReaction>
</comment>
<keyword evidence="6 16" id="KW-0472">Membrane</keyword>
<feature type="transmembrane region" description="Helical" evidence="16">
    <location>
        <begin position="229"/>
        <end position="246"/>
    </location>
</feature>
<dbReference type="FunFam" id="1.20.120.1760:FF:000002">
    <property type="entry name" value="Choline/ethanolamine phosphotransferase 1"/>
    <property type="match status" value="1"/>
</dbReference>
<dbReference type="PANTHER" id="PTHR10414:SF37">
    <property type="entry name" value="BB IN A BOXCAR, ISOFORM C"/>
    <property type="match status" value="1"/>
</dbReference>
<evidence type="ECO:0000256" key="12">
    <source>
        <dbReference type="ARBA" id="ARBA00037890"/>
    </source>
</evidence>
<dbReference type="PANTHER" id="PTHR10414">
    <property type="entry name" value="ETHANOLAMINEPHOSPHOTRANSFERASE"/>
    <property type="match status" value="1"/>
</dbReference>
<keyword evidence="7" id="KW-0444">Lipid biosynthesis</keyword>
<keyword evidence="7" id="KW-0594">Phospholipid biosynthesis</keyword>
<dbReference type="Pfam" id="PF01066">
    <property type="entry name" value="CDP-OH_P_transf"/>
    <property type="match status" value="1"/>
</dbReference>
<feature type="transmembrane region" description="Helical" evidence="16">
    <location>
        <begin position="64"/>
        <end position="85"/>
    </location>
</feature>
<dbReference type="GO" id="GO:0005794">
    <property type="term" value="C:Golgi apparatus"/>
    <property type="evidence" value="ECO:0007669"/>
    <property type="project" value="TreeGrafter"/>
</dbReference>
<evidence type="ECO:0000256" key="1">
    <source>
        <dbReference type="ARBA" id="ARBA00004141"/>
    </source>
</evidence>
<comment type="similarity">
    <text evidence="2 15">Belongs to the CDP-alcohol phosphatidyltransferase class-I family.</text>
</comment>
<evidence type="ECO:0000256" key="7">
    <source>
        <dbReference type="ARBA" id="ARBA00023209"/>
    </source>
</evidence>
<sequence>MSTQEAYRPLSKMMSDVFASVDLLTTSQLKRLEEHKYSASGKSITEPFLQIFWSWLVEQIPRSIAPNLITIVGLAFNFLGMVILISYCPNATEEAPRWAYVFAAFTLLVYQSLDAIDGKQARRTNSASPLGELFDHGCDSCLSVSLVSLSVVVSLQLGDMPGYLFVFCFCSFFMFYAAHWQTYVSGTLKFGVIDVTEGQLLYCFVMLISGAVGPQIWSSMLLGLQLKLWSIYFGLAVALFTLYQHLQVILKGGIGRAGSTVANTSVIAPIFHIGSVILLAFLIAWRSKMEVYQRNPNIYILAFGMLSAKSPISSFTDAVPTDANIKCVVIIKLRPSSLNMYYVHGHVLPRFTGCPYDEKFHGSVGRGIFRTRLPSS</sequence>
<keyword evidence="3 15" id="KW-0808">Transferase</keyword>
<evidence type="ECO:0000256" key="6">
    <source>
        <dbReference type="ARBA" id="ARBA00023136"/>
    </source>
</evidence>
<accession>A0A2G8KL49</accession>
<evidence type="ECO:0000256" key="4">
    <source>
        <dbReference type="ARBA" id="ARBA00022692"/>
    </source>
</evidence>
<dbReference type="PROSITE" id="PS00379">
    <property type="entry name" value="CDP_ALCOHOL_P_TRANSF"/>
    <property type="match status" value="1"/>
</dbReference>
<dbReference type="GO" id="GO:0005789">
    <property type="term" value="C:endoplasmic reticulum membrane"/>
    <property type="evidence" value="ECO:0007669"/>
    <property type="project" value="TreeGrafter"/>
</dbReference>
<dbReference type="InterPro" id="IPR014472">
    <property type="entry name" value="CHOPT"/>
</dbReference>
<comment type="pathway">
    <text evidence="12">Phospholipid metabolism; phosphatidylcholine biosynthesis; phosphatidylcholine from phosphocholine: step 2/2.</text>
</comment>
<proteinExistence type="inferred from homology"/>
<evidence type="ECO:0000256" key="16">
    <source>
        <dbReference type="SAM" id="Phobius"/>
    </source>
</evidence>